<dbReference type="OrthoDB" id="9806267at2"/>
<evidence type="ECO:0000313" key="4">
    <source>
        <dbReference type="Proteomes" id="UP000013378"/>
    </source>
</evidence>
<dbReference type="GO" id="GO:0030288">
    <property type="term" value="C:outer membrane-bounded periplasmic space"/>
    <property type="evidence" value="ECO:0007669"/>
    <property type="project" value="TreeGrafter"/>
</dbReference>
<keyword evidence="1 3" id="KW-0378">Hydrolase</keyword>
<dbReference type="GO" id="GO:0008745">
    <property type="term" value="F:N-acetylmuramoyl-L-alanine amidase activity"/>
    <property type="evidence" value="ECO:0007669"/>
    <property type="project" value="UniProtKB-EC"/>
</dbReference>
<dbReference type="InterPro" id="IPR002508">
    <property type="entry name" value="MurNAc-LAA_cat"/>
</dbReference>
<evidence type="ECO:0000256" key="1">
    <source>
        <dbReference type="ARBA" id="ARBA00022801"/>
    </source>
</evidence>
<comment type="caution">
    <text evidence="3">The sequence shown here is derived from an EMBL/GenBank/DDBJ whole genome shotgun (WGS) entry which is preliminary data.</text>
</comment>
<dbReference type="Proteomes" id="UP000013378">
    <property type="component" value="Unassembled WGS sequence"/>
</dbReference>
<reference evidence="3 4" key="1">
    <citation type="journal article" date="2015" name="Geomicrobiol. J.">
        <title>Caldisalinibacter kiritimatiensis gen. nov., sp. nov., a moderately thermohalophilic thiosulfate-reducing bacterium from a hypersaline microbial mat.</title>
        <authorList>
            <person name="Ben Hania W."/>
            <person name="Joseph M."/>
            <person name="Fiebig A."/>
            <person name="Bunk B."/>
            <person name="Klenk H.-P."/>
            <person name="Fardeau M.-L."/>
            <person name="Spring S."/>
        </authorList>
    </citation>
    <scope>NUCLEOTIDE SEQUENCE [LARGE SCALE GENOMIC DNA]</scope>
    <source>
        <strain evidence="3 4">L21-TH-D2</strain>
    </source>
</reference>
<feature type="domain" description="MurNAc-LAA" evidence="2">
    <location>
        <begin position="108"/>
        <end position="226"/>
    </location>
</feature>
<dbReference type="GO" id="GO:0009253">
    <property type="term" value="P:peptidoglycan catabolic process"/>
    <property type="evidence" value="ECO:0007669"/>
    <property type="project" value="InterPro"/>
</dbReference>
<sequence length="230" mass="26620">MILLIFSVIFIITTIFFKYHKCYQGVFNAKFRNGTVVIDPGHGGIDGGAHYKEYLLEKNINLDVALRLKNFLLKQRTRVIMTRDKDVSLEDKSTINDTRYKRDLDARKKIINTNNPDVFVSIHVNANSFSSKARGVVIYYYPGSIEGERLAEEISKAIDCIVYEKYLKYEEIRSKIVAEDYYITRETKVPGVIVEMGFITNPCDRKLFQNNTYKQKIAEAIGWGIMNYLK</sequence>
<dbReference type="eggNOG" id="COG0860">
    <property type="taxonomic scope" value="Bacteria"/>
</dbReference>
<protein>
    <submittedName>
        <fullName evidence="3">N-acetylmuramoyl-L-alanine amidase</fullName>
        <ecNumber evidence="3">3.5.1.28</ecNumber>
    </submittedName>
</protein>
<dbReference type="RefSeq" id="WP_006307806.1">
    <property type="nucleotide sequence ID" value="NZ_ARZA01000052.1"/>
</dbReference>
<accession>R1CY77</accession>
<dbReference type="PANTHER" id="PTHR30404">
    <property type="entry name" value="N-ACETYLMURAMOYL-L-ALANINE AMIDASE"/>
    <property type="match status" value="1"/>
</dbReference>
<dbReference type="CDD" id="cd02696">
    <property type="entry name" value="MurNAc-LAA"/>
    <property type="match status" value="1"/>
</dbReference>
<gene>
    <name evidence="3" type="ORF">L21TH_0384</name>
</gene>
<name>R1CY77_9FIRM</name>
<evidence type="ECO:0000259" key="2">
    <source>
        <dbReference type="SMART" id="SM00646"/>
    </source>
</evidence>
<dbReference type="STRING" id="1304284.L21TH_0384"/>
<evidence type="ECO:0000313" key="3">
    <source>
        <dbReference type="EMBL" id="EOD01529.1"/>
    </source>
</evidence>
<dbReference type="SMART" id="SM00646">
    <property type="entry name" value="Ami_3"/>
    <property type="match status" value="1"/>
</dbReference>
<dbReference type="SUPFAM" id="SSF53187">
    <property type="entry name" value="Zn-dependent exopeptidases"/>
    <property type="match status" value="1"/>
</dbReference>
<dbReference type="EC" id="3.5.1.28" evidence="3"/>
<dbReference type="InterPro" id="IPR050695">
    <property type="entry name" value="N-acetylmuramoyl_amidase_3"/>
</dbReference>
<dbReference type="PANTHER" id="PTHR30404:SF0">
    <property type="entry name" value="N-ACETYLMURAMOYL-L-ALANINE AMIDASE AMIC"/>
    <property type="match status" value="1"/>
</dbReference>
<keyword evidence="4" id="KW-1185">Reference proteome</keyword>
<dbReference type="Gene3D" id="3.40.630.40">
    <property type="entry name" value="Zn-dependent exopeptidases"/>
    <property type="match status" value="1"/>
</dbReference>
<organism evidence="3 4">
    <name type="scientific">Caldisalinibacter kiritimatiensis</name>
    <dbReference type="NCBI Taxonomy" id="1304284"/>
    <lineage>
        <taxon>Bacteria</taxon>
        <taxon>Bacillati</taxon>
        <taxon>Bacillota</taxon>
        <taxon>Tissierellia</taxon>
        <taxon>Tissierellales</taxon>
        <taxon>Thermohalobacteraceae</taxon>
        <taxon>Caldisalinibacter</taxon>
    </lineage>
</organism>
<dbReference type="EMBL" id="ARZA01000052">
    <property type="protein sequence ID" value="EOD01529.1"/>
    <property type="molecule type" value="Genomic_DNA"/>
</dbReference>
<dbReference type="Pfam" id="PF01520">
    <property type="entry name" value="Amidase_3"/>
    <property type="match status" value="1"/>
</dbReference>
<dbReference type="AlphaFoldDB" id="R1CY77"/>
<proteinExistence type="predicted"/>